<evidence type="ECO:0000256" key="1">
    <source>
        <dbReference type="SAM" id="Phobius"/>
    </source>
</evidence>
<dbReference type="Proteomes" id="UP000292082">
    <property type="component" value="Unassembled WGS sequence"/>
</dbReference>
<protein>
    <submittedName>
        <fullName evidence="2">Uncharacterized protein</fullName>
    </submittedName>
</protein>
<keyword evidence="3" id="KW-1185">Reference proteome</keyword>
<gene>
    <name evidence="2" type="ORF">BD310DRAFT_930416</name>
</gene>
<dbReference type="EMBL" id="ML145143">
    <property type="protein sequence ID" value="TBU57004.1"/>
    <property type="molecule type" value="Genomic_DNA"/>
</dbReference>
<proteinExistence type="predicted"/>
<keyword evidence="1" id="KW-0812">Transmembrane</keyword>
<keyword evidence="1" id="KW-1133">Transmembrane helix</keyword>
<evidence type="ECO:0000313" key="2">
    <source>
        <dbReference type="EMBL" id="TBU57004.1"/>
    </source>
</evidence>
<dbReference type="AlphaFoldDB" id="A0A4Q9PRT6"/>
<feature type="transmembrane region" description="Helical" evidence="1">
    <location>
        <begin position="21"/>
        <end position="43"/>
    </location>
</feature>
<accession>A0A4Q9PRT6</accession>
<name>A0A4Q9PRT6_9APHY</name>
<organism evidence="2 3">
    <name type="scientific">Dichomitus squalens</name>
    <dbReference type="NCBI Taxonomy" id="114155"/>
    <lineage>
        <taxon>Eukaryota</taxon>
        <taxon>Fungi</taxon>
        <taxon>Dikarya</taxon>
        <taxon>Basidiomycota</taxon>
        <taxon>Agaricomycotina</taxon>
        <taxon>Agaricomycetes</taxon>
        <taxon>Polyporales</taxon>
        <taxon>Polyporaceae</taxon>
        <taxon>Dichomitus</taxon>
    </lineage>
</organism>
<sequence length="71" mass="7393">MRSLSARSSGTRSPSGYDFEGVLCQLIASTLAFSFASCMAGGLPHVTLGGSFLAVLDATSLLRSEILPNVR</sequence>
<keyword evidence="1" id="KW-0472">Membrane</keyword>
<evidence type="ECO:0000313" key="3">
    <source>
        <dbReference type="Proteomes" id="UP000292082"/>
    </source>
</evidence>
<reference evidence="2 3" key="1">
    <citation type="submission" date="2019-01" db="EMBL/GenBank/DDBJ databases">
        <title>Draft genome sequences of three monokaryotic isolates of the white-rot basidiomycete fungus Dichomitus squalens.</title>
        <authorList>
            <consortium name="DOE Joint Genome Institute"/>
            <person name="Lopez S.C."/>
            <person name="Andreopoulos B."/>
            <person name="Pangilinan J."/>
            <person name="Lipzen A."/>
            <person name="Riley R."/>
            <person name="Ahrendt S."/>
            <person name="Ng V."/>
            <person name="Barry K."/>
            <person name="Daum C."/>
            <person name="Grigoriev I.V."/>
            <person name="Hilden K.S."/>
            <person name="Makela M.R."/>
            <person name="de Vries R.P."/>
        </authorList>
    </citation>
    <scope>NUCLEOTIDE SEQUENCE [LARGE SCALE GENOMIC DNA]</scope>
    <source>
        <strain evidence="2 3">CBS 464.89</strain>
    </source>
</reference>